<dbReference type="EMBL" id="CAJPIZ010050158">
    <property type="protein sequence ID" value="CAG2122730.1"/>
    <property type="molecule type" value="Genomic_DNA"/>
</dbReference>
<dbReference type="PANTHER" id="PTHR10884:SF14">
    <property type="entry name" value="NADH DEHYDROGENASE [UBIQUINONE] IRON-SULFUR PROTEIN 3, MITOCHONDRIAL"/>
    <property type="match status" value="1"/>
</dbReference>
<evidence type="ECO:0000313" key="4">
    <source>
        <dbReference type="EMBL" id="CAD7650052.1"/>
    </source>
</evidence>
<dbReference type="SUPFAM" id="SSF143243">
    <property type="entry name" value="Nqo5-like"/>
    <property type="match status" value="1"/>
</dbReference>
<feature type="domain" description="NADH:ubiquinone oxidoreductase 30kDa subunit" evidence="3">
    <location>
        <begin position="1"/>
        <end position="35"/>
    </location>
</feature>
<dbReference type="GO" id="GO:0008137">
    <property type="term" value="F:NADH dehydrogenase (ubiquinone) activity"/>
    <property type="evidence" value="ECO:0007669"/>
    <property type="project" value="InterPro"/>
</dbReference>
<dbReference type="InterPro" id="IPR037232">
    <property type="entry name" value="NADH_quin_OxRdtase_su_C/D-like"/>
</dbReference>
<accession>A0A7R9LY62</accession>
<reference evidence="4" key="1">
    <citation type="submission" date="2020-11" db="EMBL/GenBank/DDBJ databases">
        <authorList>
            <person name="Tran Van P."/>
        </authorList>
    </citation>
    <scope>NUCLEOTIDE SEQUENCE</scope>
</reference>
<gene>
    <name evidence="4" type="ORF">OSB1V03_LOCUS22675</name>
</gene>
<name>A0A7R9LY62_9ACAR</name>
<evidence type="ECO:0000313" key="5">
    <source>
        <dbReference type="Proteomes" id="UP000759131"/>
    </source>
</evidence>
<protein>
    <recommendedName>
        <fullName evidence="2">NADH dehydrogenase [ubiquinone] iron-sulfur protein 3, mitochondrial</fullName>
    </recommendedName>
</protein>
<evidence type="ECO:0000256" key="2">
    <source>
        <dbReference type="ARBA" id="ARBA00020084"/>
    </source>
</evidence>
<dbReference type="Pfam" id="PF00329">
    <property type="entry name" value="Complex1_30kDa"/>
    <property type="match status" value="1"/>
</dbReference>
<dbReference type="PANTHER" id="PTHR10884">
    <property type="entry name" value="NADH DEHYDROGENASE UBIQUINONE IRON-SULFUR PROTEIN 3"/>
    <property type="match status" value="1"/>
</dbReference>
<dbReference type="EMBL" id="OC904733">
    <property type="protein sequence ID" value="CAD7650052.1"/>
    <property type="molecule type" value="Genomic_DNA"/>
</dbReference>
<dbReference type="InterPro" id="IPR001268">
    <property type="entry name" value="NADH_UbQ_OxRdtase_30kDa_su"/>
</dbReference>
<dbReference type="OrthoDB" id="37721at2759"/>
<keyword evidence="5" id="KW-1185">Reference proteome</keyword>
<evidence type="ECO:0000259" key="3">
    <source>
        <dbReference type="Pfam" id="PF00329"/>
    </source>
</evidence>
<sequence length="96" mass="11611">MFGVFFINHPDLRRILTDYGFEGHPFRKDFPLSGYTECRYDDELKRVVIEPLEMTQEFRKFDLQSSWEQFPNFRPEALPVQEIPLPQTNEKQEQKK</sequence>
<comment type="similarity">
    <text evidence="1">Belongs to the complex I 30 kDa subunit family.</text>
</comment>
<organism evidence="4">
    <name type="scientific">Medioppia subpectinata</name>
    <dbReference type="NCBI Taxonomy" id="1979941"/>
    <lineage>
        <taxon>Eukaryota</taxon>
        <taxon>Metazoa</taxon>
        <taxon>Ecdysozoa</taxon>
        <taxon>Arthropoda</taxon>
        <taxon>Chelicerata</taxon>
        <taxon>Arachnida</taxon>
        <taxon>Acari</taxon>
        <taxon>Acariformes</taxon>
        <taxon>Sarcoptiformes</taxon>
        <taxon>Oribatida</taxon>
        <taxon>Brachypylina</taxon>
        <taxon>Oppioidea</taxon>
        <taxon>Oppiidae</taxon>
        <taxon>Medioppia</taxon>
    </lineage>
</organism>
<proteinExistence type="inferred from homology"/>
<dbReference type="AlphaFoldDB" id="A0A7R9LY62"/>
<evidence type="ECO:0000256" key="1">
    <source>
        <dbReference type="ARBA" id="ARBA00007569"/>
    </source>
</evidence>
<dbReference type="Proteomes" id="UP000759131">
    <property type="component" value="Unassembled WGS sequence"/>
</dbReference>